<protein>
    <submittedName>
        <fullName evidence="1">Uncharacterized protein</fullName>
    </submittedName>
</protein>
<reference evidence="1" key="2">
    <citation type="submission" date="2014-07" db="EMBL/GenBank/DDBJ databases">
        <authorList>
            <person name="Hull J."/>
        </authorList>
    </citation>
    <scope>NUCLEOTIDE SEQUENCE</scope>
</reference>
<reference evidence="1" key="1">
    <citation type="journal article" date="2014" name="PLoS ONE">
        <title>Transcriptome-Based Identification of ABC Transporters in the Western Tarnished Plant Bug Lygus hesperus.</title>
        <authorList>
            <person name="Hull J.J."/>
            <person name="Chaney K."/>
            <person name="Geib S.M."/>
            <person name="Fabrick J.A."/>
            <person name="Brent C.S."/>
            <person name="Walsh D."/>
            <person name="Lavine L.C."/>
        </authorList>
    </citation>
    <scope>NUCLEOTIDE SEQUENCE</scope>
</reference>
<sequence>DVQTLNVPENQGSPKETSIDTVSSHFAGRLSYFLSSWLEITDNDVILGWVRGYRIPFAHQPVQPCTPNDRAWSLTDSKLIEIEINKLLFLGAIEKCTHVAKQFI</sequence>
<dbReference type="EMBL" id="GBHO01013408">
    <property type="protein sequence ID" value="JAG30196.1"/>
    <property type="molecule type" value="Transcribed_RNA"/>
</dbReference>
<gene>
    <name evidence="1" type="ORF">CM83_1210</name>
</gene>
<feature type="non-terminal residue" evidence="1">
    <location>
        <position position="1"/>
    </location>
</feature>
<name>A0A0A9YEW7_LYGHE</name>
<dbReference type="AlphaFoldDB" id="A0A0A9YEW7"/>
<proteinExistence type="predicted"/>
<organism evidence="1">
    <name type="scientific">Lygus hesperus</name>
    <name type="common">Western plant bug</name>
    <dbReference type="NCBI Taxonomy" id="30085"/>
    <lineage>
        <taxon>Eukaryota</taxon>
        <taxon>Metazoa</taxon>
        <taxon>Ecdysozoa</taxon>
        <taxon>Arthropoda</taxon>
        <taxon>Hexapoda</taxon>
        <taxon>Insecta</taxon>
        <taxon>Pterygota</taxon>
        <taxon>Neoptera</taxon>
        <taxon>Paraneoptera</taxon>
        <taxon>Hemiptera</taxon>
        <taxon>Heteroptera</taxon>
        <taxon>Panheteroptera</taxon>
        <taxon>Cimicomorpha</taxon>
        <taxon>Miridae</taxon>
        <taxon>Mirini</taxon>
        <taxon>Lygus</taxon>
    </lineage>
</organism>
<evidence type="ECO:0000313" key="1">
    <source>
        <dbReference type="EMBL" id="JAG30196.1"/>
    </source>
</evidence>
<accession>A0A0A9YEW7</accession>
<feature type="non-terminal residue" evidence="1">
    <location>
        <position position="104"/>
    </location>
</feature>